<keyword evidence="4" id="KW-1185">Reference proteome</keyword>
<dbReference type="OrthoDB" id="2472181at2"/>
<reference evidence="3 4" key="1">
    <citation type="submission" date="2019-03" db="EMBL/GenBank/DDBJ databases">
        <title>Draft genome sequences of novel Actinobacteria.</title>
        <authorList>
            <person name="Sahin N."/>
            <person name="Ay H."/>
            <person name="Saygin H."/>
        </authorList>
    </citation>
    <scope>NUCLEOTIDE SEQUENCE [LARGE SCALE GENOMIC DNA]</scope>
    <source>
        <strain evidence="3 4">DSM 45941</strain>
    </source>
</reference>
<dbReference type="Proteomes" id="UP000295578">
    <property type="component" value="Unassembled WGS sequence"/>
</dbReference>
<accession>A0A4R5BIV0</accession>
<dbReference type="GO" id="GO:0031177">
    <property type="term" value="F:phosphopantetheine binding"/>
    <property type="evidence" value="ECO:0007669"/>
    <property type="project" value="TreeGrafter"/>
</dbReference>
<feature type="domain" description="Condensation" evidence="2">
    <location>
        <begin position="80"/>
        <end position="483"/>
    </location>
</feature>
<dbReference type="GO" id="GO:0005737">
    <property type="term" value="C:cytoplasm"/>
    <property type="evidence" value="ECO:0007669"/>
    <property type="project" value="TreeGrafter"/>
</dbReference>
<dbReference type="InterPro" id="IPR001242">
    <property type="entry name" value="Condensation_dom"/>
</dbReference>
<dbReference type="Gene3D" id="3.30.559.30">
    <property type="entry name" value="Nonribosomal peptide synthetase, condensation domain"/>
    <property type="match status" value="1"/>
</dbReference>
<dbReference type="GO" id="GO:0008610">
    <property type="term" value="P:lipid biosynthetic process"/>
    <property type="evidence" value="ECO:0007669"/>
    <property type="project" value="UniProtKB-ARBA"/>
</dbReference>
<evidence type="ECO:0000313" key="3">
    <source>
        <dbReference type="EMBL" id="TDD86511.1"/>
    </source>
</evidence>
<organism evidence="3 4">
    <name type="scientific">Actinomadura darangshiensis</name>
    <dbReference type="NCBI Taxonomy" id="705336"/>
    <lineage>
        <taxon>Bacteria</taxon>
        <taxon>Bacillati</taxon>
        <taxon>Actinomycetota</taxon>
        <taxon>Actinomycetes</taxon>
        <taxon>Streptosporangiales</taxon>
        <taxon>Thermomonosporaceae</taxon>
        <taxon>Actinomadura</taxon>
    </lineage>
</organism>
<name>A0A4R5BIV0_9ACTN</name>
<feature type="region of interest" description="Disordered" evidence="1">
    <location>
        <begin position="1"/>
        <end position="30"/>
    </location>
</feature>
<evidence type="ECO:0000259" key="2">
    <source>
        <dbReference type="Pfam" id="PF00668"/>
    </source>
</evidence>
<dbReference type="PANTHER" id="PTHR45527">
    <property type="entry name" value="NONRIBOSOMAL PEPTIDE SYNTHETASE"/>
    <property type="match status" value="1"/>
</dbReference>
<evidence type="ECO:0000313" key="4">
    <source>
        <dbReference type="Proteomes" id="UP000295578"/>
    </source>
</evidence>
<dbReference type="EMBL" id="SMKY01000029">
    <property type="protein sequence ID" value="TDD86511.1"/>
    <property type="molecule type" value="Genomic_DNA"/>
</dbReference>
<dbReference type="GO" id="GO:0003824">
    <property type="term" value="F:catalytic activity"/>
    <property type="evidence" value="ECO:0007669"/>
    <property type="project" value="InterPro"/>
</dbReference>
<dbReference type="GO" id="GO:0044550">
    <property type="term" value="P:secondary metabolite biosynthetic process"/>
    <property type="evidence" value="ECO:0007669"/>
    <property type="project" value="TreeGrafter"/>
</dbReference>
<sequence>MHPPPAPGDSAEGDASGRSLPPPLTATTAPGEGLRMAISATSPTPVSRGPLSFNQEFLCMFDQGNGAGPFGPRYTLADGWRLRGDLDIGALRAALTDLVDRHEALRTSLVRGDRDRSQAVQPTSPPELEVRDLAGAADRDRAAQELINDVEAGTHAIGDLPLLRAVLGRFDGADAALVVNTHHTATDGWSMQLIIRDLAELYAARREGRPPRLPEAPSYVEFAEWERENLTGDAVAASREHWEKTLPGAEILALPADRPRPEGEEMVAAVERFVLDGPVAAAALDYAKAMRCSPFMVLLAAYNTALLRMTGVTDLVVPTITSNRRQPRFQETVGSFFNFVPLRTDLGDCATFRDVTVRTRATCLDTYANDVPFEYIATPELMRQFADPDRAVFGFQVAQFPPTLDGAAHAGVRIERIRRTLRQDISSHIPDGALWDLEVEPDGTVLGSLKYNSRVFDAATITATVRRFTEALRSGVADPDAPLE</sequence>
<dbReference type="AlphaFoldDB" id="A0A4R5BIV0"/>
<gene>
    <name evidence="3" type="ORF">E1293_09360</name>
</gene>
<dbReference type="Pfam" id="PF00668">
    <property type="entry name" value="Condensation"/>
    <property type="match status" value="1"/>
</dbReference>
<proteinExistence type="predicted"/>
<dbReference type="InterPro" id="IPR023213">
    <property type="entry name" value="CAT-like_dom_sf"/>
</dbReference>
<dbReference type="PANTHER" id="PTHR45527:SF1">
    <property type="entry name" value="FATTY ACID SYNTHASE"/>
    <property type="match status" value="1"/>
</dbReference>
<comment type="caution">
    <text evidence="3">The sequence shown here is derived from an EMBL/GenBank/DDBJ whole genome shotgun (WGS) entry which is preliminary data.</text>
</comment>
<protein>
    <submittedName>
        <fullName evidence="3">Peptide synthase</fullName>
    </submittedName>
</protein>
<dbReference type="Gene3D" id="3.30.559.10">
    <property type="entry name" value="Chloramphenicol acetyltransferase-like domain"/>
    <property type="match status" value="1"/>
</dbReference>
<evidence type="ECO:0000256" key="1">
    <source>
        <dbReference type="SAM" id="MobiDB-lite"/>
    </source>
</evidence>
<dbReference type="SUPFAM" id="SSF52777">
    <property type="entry name" value="CoA-dependent acyltransferases"/>
    <property type="match status" value="2"/>
</dbReference>
<dbReference type="GO" id="GO:0043041">
    <property type="term" value="P:amino acid activation for nonribosomal peptide biosynthetic process"/>
    <property type="evidence" value="ECO:0007669"/>
    <property type="project" value="TreeGrafter"/>
</dbReference>